<keyword evidence="4" id="KW-1185">Reference proteome</keyword>
<dbReference type="RefSeq" id="WP_118903051.1">
    <property type="nucleotide sequence ID" value="NZ_QOCR01000008.1"/>
</dbReference>
<protein>
    <submittedName>
        <fullName evidence="3">Uncharacterized protein</fullName>
    </submittedName>
</protein>
<dbReference type="Proteomes" id="UP000284109">
    <property type="component" value="Unassembled WGS sequence"/>
</dbReference>
<dbReference type="AlphaFoldDB" id="A0A3R6YKQ8"/>
<gene>
    <name evidence="3" type="ORF">DS831_09130</name>
</gene>
<dbReference type="OrthoDB" id="2266915at2"/>
<accession>A0A3R6YKQ8</accession>
<keyword evidence="2" id="KW-0812">Transmembrane</keyword>
<keyword evidence="2" id="KW-0472">Membrane</keyword>
<comment type="caution">
    <text evidence="3">The sequence shown here is derived from an EMBL/GenBank/DDBJ whole genome shotgun (WGS) entry which is preliminary data.</text>
</comment>
<proteinExistence type="predicted"/>
<reference evidence="3 4" key="1">
    <citation type="submission" date="2018-07" db="EMBL/GenBank/DDBJ databases">
        <title>Genome sequences of six Lactobacillus spp. isolated from bumble bee guts.</title>
        <authorList>
            <person name="Motta E.V.S."/>
            <person name="Moran N.A."/>
        </authorList>
    </citation>
    <scope>NUCLEOTIDE SEQUENCE [LARGE SCALE GENOMIC DNA]</scope>
    <source>
        <strain evidence="3 4">BI-1.1</strain>
    </source>
</reference>
<organism evidence="3 4">
    <name type="scientific">Bombilactobacillus bombi</name>
    <dbReference type="NCBI Taxonomy" id="1303590"/>
    <lineage>
        <taxon>Bacteria</taxon>
        <taxon>Bacillati</taxon>
        <taxon>Bacillota</taxon>
        <taxon>Bacilli</taxon>
        <taxon>Lactobacillales</taxon>
        <taxon>Lactobacillaceae</taxon>
        <taxon>Bombilactobacillus</taxon>
    </lineage>
</organism>
<evidence type="ECO:0000313" key="4">
    <source>
        <dbReference type="Proteomes" id="UP000284109"/>
    </source>
</evidence>
<keyword evidence="2" id="KW-1133">Transmembrane helix</keyword>
<name>A0A3R6YKQ8_9LACO</name>
<evidence type="ECO:0000256" key="1">
    <source>
        <dbReference type="SAM" id="MobiDB-lite"/>
    </source>
</evidence>
<evidence type="ECO:0000256" key="2">
    <source>
        <dbReference type="SAM" id="Phobius"/>
    </source>
</evidence>
<sequence length="427" mass="47263">MSENKDDIQQDKEKQVKNTKLSENETVSKVASKIHKVPSQTWIGIALVVVVLVAGTYFYLNRKTSILTGEAANVKFSGYDGSGSAIYDTTTANLNMFHTLAKKVGLDESVANKLLESGDTTLWNSTNPYSSYAYTSDQRDKIIKMVQWAKETKVDIEPTSHLSNGDKVKVTVDTSNDKNNPIKAETKTFKVKGLKSVKTKSTNSLLSSIKADFVGFDGYGAVVLSSNKIKSNTTFTVKRNGSLSNGQTVIVKAPESLFQEDGVKYVGKRTVKFKVRGLSEFTKISNVDEVKKVTDSVVKDSYDDDHYTVTFINLYAFPNSTKTKDDSSYDSSSSAEITSQVEVNDHTAKKILNKRVKVIALYQCQYVDQEEDNKPEYVEVTISNLKDQNNVLNIDKINTDDDASHTSVNKSLTTIQHNLAADGIKLK</sequence>
<feature type="region of interest" description="Disordered" evidence="1">
    <location>
        <begin position="1"/>
        <end position="22"/>
    </location>
</feature>
<feature type="transmembrane region" description="Helical" evidence="2">
    <location>
        <begin position="42"/>
        <end position="60"/>
    </location>
</feature>
<dbReference type="EMBL" id="QOCR01000008">
    <property type="protein sequence ID" value="RHW49204.1"/>
    <property type="molecule type" value="Genomic_DNA"/>
</dbReference>
<evidence type="ECO:0000313" key="3">
    <source>
        <dbReference type="EMBL" id="RHW49204.1"/>
    </source>
</evidence>